<organism evidence="1 2">
    <name type="scientific">Mycolicibacterium murale</name>
    <dbReference type="NCBI Taxonomy" id="182220"/>
    <lineage>
        <taxon>Bacteria</taxon>
        <taxon>Bacillati</taxon>
        <taxon>Actinomycetota</taxon>
        <taxon>Actinomycetes</taxon>
        <taxon>Mycobacteriales</taxon>
        <taxon>Mycobacteriaceae</taxon>
        <taxon>Mycolicibacterium</taxon>
    </lineage>
</organism>
<evidence type="ECO:0008006" key="3">
    <source>
        <dbReference type="Google" id="ProtNLM"/>
    </source>
</evidence>
<name>A0A7I9WHL8_9MYCO</name>
<reference evidence="1 2" key="1">
    <citation type="journal article" date="2019" name="Emerg. Microbes Infect.">
        <title>Comprehensive subspecies identification of 175 nontuberculous mycobacteria species based on 7547 genomic profiles.</title>
        <authorList>
            <person name="Matsumoto Y."/>
            <person name="Kinjo T."/>
            <person name="Motooka D."/>
            <person name="Nabeya D."/>
            <person name="Jung N."/>
            <person name="Uechi K."/>
            <person name="Horii T."/>
            <person name="Iida T."/>
            <person name="Fujita J."/>
            <person name="Nakamura S."/>
        </authorList>
    </citation>
    <scope>NUCLEOTIDE SEQUENCE [LARGE SCALE GENOMIC DNA]</scope>
    <source>
        <strain evidence="1 2">JCM 13392</strain>
    </source>
</reference>
<dbReference type="Gene3D" id="1.10.287.1060">
    <property type="entry name" value="ESAT-6-like"/>
    <property type="match status" value="1"/>
</dbReference>
<comment type="caution">
    <text evidence="1">The sequence shown here is derived from an EMBL/GenBank/DDBJ whole genome shotgun (WGS) entry which is preliminary data.</text>
</comment>
<evidence type="ECO:0000313" key="2">
    <source>
        <dbReference type="Proteomes" id="UP000465241"/>
    </source>
</evidence>
<accession>A0A7I9WHL8</accession>
<dbReference type="AlphaFoldDB" id="A0A7I9WHL8"/>
<dbReference type="EMBL" id="BLKT01000003">
    <property type="protein sequence ID" value="GFG57252.1"/>
    <property type="molecule type" value="Genomic_DNA"/>
</dbReference>
<dbReference type="Pfam" id="PF06013">
    <property type="entry name" value="WXG100"/>
    <property type="match status" value="1"/>
</dbReference>
<keyword evidence="2" id="KW-1185">Reference proteome</keyword>
<evidence type="ECO:0000313" key="1">
    <source>
        <dbReference type="EMBL" id="GFG57252.1"/>
    </source>
</evidence>
<sequence length="107" mass="11307">MPKKLEVDIPGLTQAGADVAHRAEVLSAAHRQSMLSLSDAEAGWVGSSADALVAMSQKLQRISDRHVKATENLALGMDTAAKLFADMEEQHAQKLEAVGAEAANVDL</sequence>
<protein>
    <recommendedName>
        <fullName evidence="3">WXG100 family type VII secretion target</fullName>
    </recommendedName>
</protein>
<dbReference type="RefSeq" id="WP_193488527.1">
    <property type="nucleotide sequence ID" value="NZ_BAAAMC010000021.1"/>
</dbReference>
<dbReference type="Proteomes" id="UP000465241">
    <property type="component" value="Unassembled WGS sequence"/>
</dbReference>
<dbReference type="InterPro" id="IPR010310">
    <property type="entry name" value="T7SS_ESAT-6-like"/>
</dbReference>
<dbReference type="InterPro" id="IPR036689">
    <property type="entry name" value="ESAT-6-like_sf"/>
</dbReference>
<dbReference type="SUPFAM" id="SSF140453">
    <property type="entry name" value="EsxAB dimer-like"/>
    <property type="match status" value="1"/>
</dbReference>
<gene>
    <name evidence="1" type="ORF">MMUR_13880</name>
</gene>
<proteinExistence type="predicted"/>